<proteinExistence type="predicted"/>
<reference evidence="2 3" key="1">
    <citation type="journal article" date="2018" name="Front. Plant Sci.">
        <title>Red Clover (Trifolium pratense) and Zigzag Clover (T. medium) - A Picture of Genomic Similarities and Differences.</title>
        <authorList>
            <person name="Dluhosova J."/>
            <person name="Istvanek J."/>
            <person name="Nedelnik J."/>
            <person name="Repkova J."/>
        </authorList>
    </citation>
    <scope>NUCLEOTIDE SEQUENCE [LARGE SCALE GENOMIC DNA]</scope>
    <source>
        <strain evidence="3">cv. 10/8</strain>
        <tissue evidence="2">Leaf</tissue>
    </source>
</reference>
<dbReference type="EMBL" id="LXQA010494627">
    <property type="protein sequence ID" value="MCI55340.1"/>
    <property type="molecule type" value="Genomic_DNA"/>
</dbReference>
<evidence type="ECO:0000313" key="2">
    <source>
        <dbReference type="EMBL" id="MCI55340.1"/>
    </source>
</evidence>
<feature type="region of interest" description="Disordered" evidence="1">
    <location>
        <begin position="1"/>
        <end position="75"/>
    </location>
</feature>
<dbReference type="AlphaFoldDB" id="A0A392T5B3"/>
<evidence type="ECO:0000256" key="1">
    <source>
        <dbReference type="SAM" id="MobiDB-lite"/>
    </source>
</evidence>
<comment type="caution">
    <text evidence="2">The sequence shown here is derived from an EMBL/GenBank/DDBJ whole genome shotgun (WGS) entry which is preliminary data.</text>
</comment>
<dbReference type="Proteomes" id="UP000265520">
    <property type="component" value="Unassembled WGS sequence"/>
</dbReference>
<name>A0A392T5B3_9FABA</name>
<feature type="non-terminal residue" evidence="2">
    <location>
        <position position="75"/>
    </location>
</feature>
<keyword evidence="3" id="KW-1185">Reference proteome</keyword>
<evidence type="ECO:0000313" key="3">
    <source>
        <dbReference type="Proteomes" id="UP000265520"/>
    </source>
</evidence>
<protein>
    <submittedName>
        <fullName evidence="2">Uncharacterized protein</fullName>
    </submittedName>
</protein>
<feature type="compositionally biased region" description="Basic residues" evidence="1">
    <location>
        <begin position="48"/>
        <end position="57"/>
    </location>
</feature>
<feature type="compositionally biased region" description="Polar residues" evidence="1">
    <location>
        <begin position="1"/>
        <end position="43"/>
    </location>
</feature>
<accession>A0A392T5B3</accession>
<sequence>MPAANNNKQNDLFKSNIPTSNDEVMNNPNSKKTSHFKTVNEPNVKQPPVKRHNKHQRLNFEPYIPTSKRAMTRIS</sequence>
<organism evidence="2 3">
    <name type="scientific">Trifolium medium</name>
    <dbReference type="NCBI Taxonomy" id="97028"/>
    <lineage>
        <taxon>Eukaryota</taxon>
        <taxon>Viridiplantae</taxon>
        <taxon>Streptophyta</taxon>
        <taxon>Embryophyta</taxon>
        <taxon>Tracheophyta</taxon>
        <taxon>Spermatophyta</taxon>
        <taxon>Magnoliopsida</taxon>
        <taxon>eudicotyledons</taxon>
        <taxon>Gunneridae</taxon>
        <taxon>Pentapetalae</taxon>
        <taxon>rosids</taxon>
        <taxon>fabids</taxon>
        <taxon>Fabales</taxon>
        <taxon>Fabaceae</taxon>
        <taxon>Papilionoideae</taxon>
        <taxon>50 kb inversion clade</taxon>
        <taxon>NPAAA clade</taxon>
        <taxon>Hologalegina</taxon>
        <taxon>IRL clade</taxon>
        <taxon>Trifolieae</taxon>
        <taxon>Trifolium</taxon>
    </lineage>
</organism>